<evidence type="ECO:0000256" key="17">
    <source>
        <dbReference type="ARBA" id="ARBA00031399"/>
    </source>
</evidence>
<dbReference type="InterPro" id="IPR009056">
    <property type="entry name" value="Cyt_c-like_dom"/>
</dbReference>
<dbReference type="EMBL" id="CP016171">
    <property type="protein sequence ID" value="ANN72359.1"/>
    <property type="molecule type" value="Genomic_DNA"/>
</dbReference>
<evidence type="ECO:0000256" key="16">
    <source>
        <dbReference type="ARBA" id="ARBA00024688"/>
    </source>
</evidence>
<dbReference type="InterPro" id="IPR036909">
    <property type="entry name" value="Cyt_c-like_dom_sf"/>
</dbReference>
<sequence>MNGTPPLHQAAGVPLMPIQASSIAGRTDALFYSLLGLSATMALLIAVVAVVFCIRYRKGSAADRGQAREHANGLEWTWTIAPLLAFIGLFLWGAYDYSALTRPPDGAMPVYVVAKQWVWTLQHANGKREIDELHVPVGQPVRLLLASQDVIHSFYVPEFRIKQDVVPGRYTAIWFTASRPGTYHLLCAEFCGTDHATMGGGIIAMPPEQFSRWLEQGRQGPDLVQRGYRLFREHGCAGCHDARSTVHAPALDHLFSRRVFLQDGRMVVADETYIRDSILTPGKDVVAGYAPVMPSFAGQFSEPDLMALVAYLKSDHSKEVPAR</sequence>
<dbReference type="PANTHER" id="PTHR22888">
    <property type="entry name" value="CYTOCHROME C OXIDASE, SUBUNIT II"/>
    <property type="match status" value="1"/>
</dbReference>
<dbReference type="GO" id="GO:0016020">
    <property type="term" value="C:membrane"/>
    <property type="evidence" value="ECO:0007669"/>
    <property type="project" value="UniProtKB-SubCell"/>
</dbReference>
<dbReference type="CDD" id="cd13915">
    <property type="entry name" value="CuRO_HCO_II_like_2"/>
    <property type="match status" value="1"/>
</dbReference>
<evidence type="ECO:0000259" key="22">
    <source>
        <dbReference type="PROSITE" id="PS51007"/>
    </source>
</evidence>
<dbReference type="AlphaFoldDB" id="A0A193FZE3"/>
<dbReference type="PROSITE" id="PS50857">
    <property type="entry name" value="COX2_CUA"/>
    <property type="match status" value="1"/>
</dbReference>
<keyword evidence="15 20" id="KW-0472">Membrane</keyword>
<reference evidence="23 24" key="1">
    <citation type="submission" date="2016-06" db="EMBL/GenBank/DDBJ databases">
        <title>Complete genome sequences of Bordetella bronchialis and Bordetella flabilis.</title>
        <authorList>
            <person name="LiPuma J.J."/>
            <person name="Spilker T."/>
        </authorList>
    </citation>
    <scope>NUCLEOTIDE SEQUENCE [LARGE SCALE GENOMIC DNA]</scope>
    <source>
        <strain evidence="23 24">AU17976</strain>
    </source>
</reference>
<dbReference type="SUPFAM" id="SSF49503">
    <property type="entry name" value="Cupredoxins"/>
    <property type="match status" value="1"/>
</dbReference>
<feature type="transmembrane region" description="Helical" evidence="20">
    <location>
        <begin position="30"/>
        <end position="54"/>
    </location>
</feature>
<dbReference type="InterPro" id="IPR014222">
    <property type="entry name" value="Cyt_c_oxidase_su2"/>
</dbReference>
<evidence type="ECO:0000256" key="11">
    <source>
        <dbReference type="ARBA" id="ARBA00022982"/>
    </source>
</evidence>
<dbReference type="PROSITE" id="PS00078">
    <property type="entry name" value="COX2"/>
    <property type="match status" value="1"/>
</dbReference>
<evidence type="ECO:0000256" key="12">
    <source>
        <dbReference type="ARBA" id="ARBA00022989"/>
    </source>
</evidence>
<keyword evidence="12 20" id="KW-1133">Transmembrane helix</keyword>
<evidence type="ECO:0000256" key="14">
    <source>
        <dbReference type="ARBA" id="ARBA00023008"/>
    </source>
</evidence>
<evidence type="ECO:0000256" key="3">
    <source>
        <dbReference type="ARBA" id="ARBA00007866"/>
    </source>
</evidence>
<organism evidence="23 24">
    <name type="scientific">Bordetella bronchialis</name>
    <dbReference type="NCBI Taxonomy" id="463025"/>
    <lineage>
        <taxon>Bacteria</taxon>
        <taxon>Pseudomonadati</taxon>
        <taxon>Pseudomonadota</taxon>
        <taxon>Betaproteobacteria</taxon>
        <taxon>Burkholderiales</taxon>
        <taxon>Alcaligenaceae</taxon>
        <taxon>Bordetella</taxon>
    </lineage>
</organism>
<evidence type="ECO:0000256" key="19">
    <source>
        <dbReference type="PROSITE-ProRule" id="PRU00433"/>
    </source>
</evidence>
<dbReference type="InterPro" id="IPR002429">
    <property type="entry name" value="CcO_II-like_C"/>
</dbReference>
<accession>A0A193FZE3</accession>
<name>A0A193FZE3_9BORD</name>
<gene>
    <name evidence="23" type="ORF">BAU08_14300</name>
</gene>
<evidence type="ECO:0000313" key="23">
    <source>
        <dbReference type="EMBL" id="ANN72359.1"/>
    </source>
</evidence>
<dbReference type="Gene3D" id="1.10.287.90">
    <property type="match status" value="1"/>
</dbReference>
<evidence type="ECO:0000256" key="5">
    <source>
        <dbReference type="ARBA" id="ARBA00022448"/>
    </source>
</evidence>
<comment type="subcellular location">
    <subcellularLocation>
        <location evidence="1">Membrane</location>
        <topology evidence="1">Multi-pass membrane protein</topology>
    </subcellularLocation>
    <subcellularLocation>
        <location evidence="2">Periplasm</location>
    </subcellularLocation>
</comment>
<dbReference type="InterPro" id="IPR001505">
    <property type="entry name" value="Copper_CuA"/>
</dbReference>
<dbReference type="GO" id="GO:0016491">
    <property type="term" value="F:oxidoreductase activity"/>
    <property type="evidence" value="ECO:0007669"/>
    <property type="project" value="InterPro"/>
</dbReference>
<keyword evidence="11" id="KW-0249">Electron transport</keyword>
<evidence type="ECO:0000256" key="10">
    <source>
        <dbReference type="ARBA" id="ARBA00022967"/>
    </source>
</evidence>
<comment type="function">
    <text evidence="16">Subunits I and II form the functional core of the enzyme complex. Electrons originating in cytochrome c are transferred via heme a and Cu(A) to the binuclear center formed by heme a3 and Cu(B).</text>
</comment>
<evidence type="ECO:0000313" key="24">
    <source>
        <dbReference type="Proteomes" id="UP000092213"/>
    </source>
</evidence>
<evidence type="ECO:0000256" key="4">
    <source>
        <dbReference type="ARBA" id="ARBA00012949"/>
    </source>
</evidence>
<dbReference type="PROSITE" id="PS51007">
    <property type="entry name" value="CYTC"/>
    <property type="match status" value="1"/>
</dbReference>
<keyword evidence="8 20" id="KW-0812">Transmembrane</keyword>
<feature type="domain" description="Cytochrome oxidase subunit II copper A binding" evidence="21">
    <location>
        <begin position="105"/>
        <end position="216"/>
    </location>
</feature>
<keyword evidence="14" id="KW-0186">Copper</keyword>
<evidence type="ECO:0000256" key="6">
    <source>
        <dbReference type="ARBA" id="ARBA00022617"/>
    </source>
</evidence>
<dbReference type="SUPFAM" id="SSF46626">
    <property type="entry name" value="Cytochrome c"/>
    <property type="match status" value="1"/>
</dbReference>
<feature type="domain" description="Cytochrome c" evidence="22">
    <location>
        <begin position="222"/>
        <end position="316"/>
    </location>
</feature>
<protein>
    <recommendedName>
        <fullName evidence="4">cytochrome-c oxidase</fullName>
        <ecNumber evidence="4">7.1.1.9</ecNumber>
    </recommendedName>
    <alternativeName>
        <fullName evidence="17">Cytochrome aa3 subunit 2</fullName>
    </alternativeName>
</protein>
<dbReference type="Proteomes" id="UP000092213">
    <property type="component" value="Chromosome"/>
</dbReference>
<dbReference type="RefSeq" id="WP_066669986.1">
    <property type="nucleotide sequence ID" value="NZ_CP016171.1"/>
</dbReference>
<dbReference type="InterPro" id="IPR036257">
    <property type="entry name" value="Cyt_c_oxidase_su2_TM_sf"/>
</dbReference>
<keyword evidence="9 19" id="KW-0479">Metal-binding</keyword>
<comment type="catalytic activity">
    <reaction evidence="18">
        <text>4 Fe(II)-[cytochrome c] + O2 + 8 H(+)(in) = 4 Fe(III)-[cytochrome c] + 2 H2O + 4 H(+)(out)</text>
        <dbReference type="Rhea" id="RHEA:11436"/>
        <dbReference type="Rhea" id="RHEA-COMP:10350"/>
        <dbReference type="Rhea" id="RHEA-COMP:14399"/>
        <dbReference type="ChEBI" id="CHEBI:15377"/>
        <dbReference type="ChEBI" id="CHEBI:15378"/>
        <dbReference type="ChEBI" id="CHEBI:15379"/>
        <dbReference type="ChEBI" id="CHEBI:29033"/>
        <dbReference type="ChEBI" id="CHEBI:29034"/>
        <dbReference type="EC" id="7.1.1.9"/>
    </reaction>
</comment>
<proteinExistence type="inferred from homology"/>
<dbReference type="GO" id="GO:0004129">
    <property type="term" value="F:cytochrome-c oxidase activity"/>
    <property type="evidence" value="ECO:0007669"/>
    <property type="project" value="UniProtKB-EC"/>
</dbReference>
<dbReference type="Gene3D" id="2.60.40.420">
    <property type="entry name" value="Cupredoxins - blue copper proteins"/>
    <property type="match status" value="1"/>
</dbReference>
<evidence type="ECO:0000256" key="2">
    <source>
        <dbReference type="ARBA" id="ARBA00004418"/>
    </source>
</evidence>
<dbReference type="EC" id="7.1.1.9" evidence="4"/>
<keyword evidence="10" id="KW-1278">Translocase</keyword>
<keyword evidence="5" id="KW-0813">Transport</keyword>
<evidence type="ECO:0000256" key="9">
    <source>
        <dbReference type="ARBA" id="ARBA00022723"/>
    </source>
</evidence>
<evidence type="ECO:0000256" key="8">
    <source>
        <dbReference type="ARBA" id="ARBA00022692"/>
    </source>
</evidence>
<evidence type="ECO:0000256" key="7">
    <source>
        <dbReference type="ARBA" id="ARBA00022660"/>
    </source>
</evidence>
<dbReference type="GO" id="GO:0020037">
    <property type="term" value="F:heme binding"/>
    <property type="evidence" value="ECO:0007669"/>
    <property type="project" value="InterPro"/>
</dbReference>
<dbReference type="InterPro" id="IPR045187">
    <property type="entry name" value="CcO_II"/>
</dbReference>
<dbReference type="SUPFAM" id="SSF81464">
    <property type="entry name" value="Cytochrome c oxidase subunit II-like, transmembrane region"/>
    <property type="match status" value="1"/>
</dbReference>
<dbReference type="GO" id="GO:0005507">
    <property type="term" value="F:copper ion binding"/>
    <property type="evidence" value="ECO:0007669"/>
    <property type="project" value="InterPro"/>
</dbReference>
<dbReference type="GO" id="GO:0042597">
    <property type="term" value="C:periplasmic space"/>
    <property type="evidence" value="ECO:0007669"/>
    <property type="project" value="UniProtKB-SubCell"/>
</dbReference>
<dbReference type="PANTHER" id="PTHR22888:SF9">
    <property type="entry name" value="CYTOCHROME C OXIDASE SUBUNIT 2"/>
    <property type="match status" value="1"/>
</dbReference>
<evidence type="ECO:0000256" key="20">
    <source>
        <dbReference type="SAM" id="Phobius"/>
    </source>
</evidence>
<dbReference type="Pfam" id="PF00034">
    <property type="entry name" value="Cytochrom_C"/>
    <property type="match status" value="1"/>
</dbReference>
<keyword evidence="7" id="KW-0679">Respiratory chain</keyword>
<dbReference type="NCBIfam" id="TIGR02866">
    <property type="entry name" value="CoxB"/>
    <property type="match status" value="1"/>
</dbReference>
<comment type="similarity">
    <text evidence="3">Belongs to the cytochrome c oxidase subunit 2 family.</text>
</comment>
<evidence type="ECO:0000259" key="21">
    <source>
        <dbReference type="PROSITE" id="PS50857"/>
    </source>
</evidence>
<dbReference type="InterPro" id="IPR008972">
    <property type="entry name" value="Cupredoxin"/>
</dbReference>
<dbReference type="GO" id="GO:0042773">
    <property type="term" value="P:ATP synthesis coupled electron transport"/>
    <property type="evidence" value="ECO:0007669"/>
    <property type="project" value="TreeGrafter"/>
</dbReference>
<keyword evidence="6 19" id="KW-0349">Heme</keyword>
<keyword evidence="13 19" id="KW-0408">Iron</keyword>
<dbReference type="STRING" id="463025.BAU08_14300"/>
<evidence type="ECO:0000256" key="18">
    <source>
        <dbReference type="ARBA" id="ARBA00047816"/>
    </source>
</evidence>
<dbReference type="Pfam" id="PF00116">
    <property type="entry name" value="COX2"/>
    <property type="match status" value="1"/>
</dbReference>
<evidence type="ECO:0000256" key="1">
    <source>
        <dbReference type="ARBA" id="ARBA00004141"/>
    </source>
</evidence>
<evidence type="ECO:0000256" key="13">
    <source>
        <dbReference type="ARBA" id="ARBA00023004"/>
    </source>
</evidence>
<evidence type="ECO:0000256" key="15">
    <source>
        <dbReference type="ARBA" id="ARBA00023136"/>
    </source>
</evidence>
<feature type="transmembrane region" description="Helical" evidence="20">
    <location>
        <begin position="75"/>
        <end position="95"/>
    </location>
</feature>